<proteinExistence type="predicted"/>
<reference evidence="3 7" key="3">
    <citation type="submission" date="2018-08" db="EMBL/GenBank/DDBJ databases">
        <title>Complete genome sequencing and genomic characterization of five Escherichia coli strains co-producing MCR-1 and ESBLs from different origins in China.</title>
        <authorList>
            <person name="Bai L."/>
        </authorList>
    </citation>
    <scope>NUCLEOTIDE SEQUENCE [LARGE SCALE GENOMIC DNA]</scope>
    <source>
        <strain evidence="3">Cq9</strain>
        <strain evidence="7">cq9</strain>
    </source>
</reference>
<evidence type="ECO:0000313" key="3">
    <source>
        <dbReference type="EMBL" id="AXO06093.1"/>
    </source>
</evidence>
<dbReference type="Proteomes" id="UP000234238">
    <property type="component" value="Chromosome"/>
</dbReference>
<accession>A0A066T5H6</accession>
<dbReference type="AlphaFoldDB" id="A0A066T5H6"/>
<keyword evidence="1" id="KW-0812">Transmembrane</keyword>
<evidence type="ECO:0000313" key="6">
    <source>
        <dbReference type="Proteomes" id="UP000234238"/>
    </source>
</evidence>
<evidence type="ECO:0000256" key="1">
    <source>
        <dbReference type="SAM" id="Phobius"/>
    </source>
</evidence>
<dbReference type="EMBL" id="CP031546">
    <property type="protein sequence ID" value="AXO06093.1"/>
    <property type="molecule type" value="Genomic_DNA"/>
</dbReference>
<evidence type="ECO:0000313" key="4">
    <source>
        <dbReference type="EMBL" id="OWW52846.1"/>
    </source>
</evidence>
<evidence type="ECO:0000313" key="7">
    <source>
        <dbReference type="Proteomes" id="UP000256244"/>
    </source>
</evidence>
<evidence type="ECO:0000313" key="2">
    <source>
        <dbReference type="EMBL" id="AUK02428.1"/>
    </source>
</evidence>
<dbReference type="Proteomes" id="UP000256244">
    <property type="component" value="Chromosome"/>
</dbReference>
<reference evidence="2 6" key="2">
    <citation type="submission" date="2017-10" db="EMBL/GenBank/DDBJ databases">
        <title>mcr-1 positive E.coli isolates in China.</title>
        <authorList>
            <person name="Li B."/>
            <person name="Wang X."/>
        </authorList>
    </citation>
    <scope>NUCLEOTIDE SEQUENCE [LARGE SCALE GENOMIC DNA]</scope>
    <source>
        <strain evidence="2 6">14EC029</strain>
    </source>
</reference>
<keyword evidence="1" id="KW-0472">Membrane</keyword>
<gene>
    <name evidence="4" type="ORF">CCS08_21720</name>
    <name evidence="2" type="ORF">CR538_19580</name>
    <name evidence="3" type="ORF">DS732_06830</name>
</gene>
<dbReference type="Proteomes" id="UP000197270">
    <property type="component" value="Unassembled WGS sequence"/>
</dbReference>
<feature type="transmembrane region" description="Helical" evidence="1">
    <location>
        <begin position="36"/>
        <end position="56"/>
    </location>
</feature>
<accession>A0A2A2XJQ1</accession>
<name>A0A066T5H6_ECOLX</name>
<organism evidence="4 5">
    <name type="scientific">Escherichia coli</name>
    <dbReference type="NCBI Taxonomy" id="562"/>
    <lineage>
        <taxon>Bacteria</taxon>
        <taxon>Pseudomonadati</taxon>
        <taxon>Pseudomonadota</taxon>
        <taxon>Gammaproteobacteria</taxon>
        <taxon>Enterobacterales</taxon>
        <taxon>Enterobacteriaceae</taxon>
        <taxon>Escherichia</taxon>
    </lineage>
</organism>
<dbReference type="EMBL" id="NHTF01000065">
    <property type="protein sequence ID" value="OWW52846.1"/>
    <property type="molecule type" value="Genomic_DNA"/>
</dbReference>
<sequence length="64" mass="7207">MPAFVILRVLIRLCKQSLVCETRRNNSYGQAGELSALLWVTMGGFIWLTLCSGHAVNTQQLLKR</sequence>
<keyword evidence="1" id="KW-1133">Transmembrane helix</keyword>
<dbReference type="EMBL" id="CP024141">
    <property type="protein sequence ID" value="AUK02428.1"/>
    <property type="molecule type" value="Genomic_DNA"/>
</dbReference>
<evidence type="ECO:0000313" key="5">
    <source>
        <dbReference type="Proteomes" id="UP000197270"/>
    </source>
</evidence>
<protein>
    <submittedName>
        <fullName evidence="4">Uncharacterized protein</fullName>
    </submittedName>
</protein>
<reference evidence="4 5" key="1">
    <citation type="submission" date="2017-05" db="EMBL/GenBank/DDBJ databases">
        <title>Sequencing of Escherichia coli that cause persistent and transient Mastitis.</title>
        <authorList>
            <person name="Thacker T.C."/>
            <person name="Lippolis J.D."/>
            <person name="Brunelle B.W."/>
            <person name="Casey T.A."/>
            <person name="Reinhardt T.A."/>
            <person name="Sacco R.E."/>
            <person name="Holman D.B."/>
        </authorList>
    </citation>
    <scope>NUCLEOTIDE SEQUENCE [LARGE SCALE GENOMIC DNA]</scope>
    <source>
        <strain evidence="4 5">ECA-B</strain>
    </source>
</reference>